<sequence>MSATPTRRRRVPGAPPRARETTGLRRLLLRWPSSSAASRIVAANSIMLVGIVLLLCTALYLVLSGINDKHTEERLADSARSVASGPTLARYVIAPALAESAHAASAAGPAEPLPAFVHGSNENAAVAERVDFQRQAYGFDAVAVVPASYLERGRGLGGTSGRPAGAEETPVTSVSSEASATALTAALARLGPERLSGTEAAVRFLDEPVDLLVATAPITSEEGEFLGTVAVGMSPVTVRSEFAPQLAAIVGFGVLTIVLGVLANWVTSRGLRRATGDYGTQEIGSVLEYYSSVLRAVSEGLVLVDRGRGIVFHNHEAAELLGLPPRTGAEAVALEDLDLDVSLEQLLSEGRYARDEIHYTTRRVLVVNQQPTSADSGTWVTTMRDHTELQGLIGELVSVRSFSDSLRAQTHEYANRLHMIVSLMETGQFEEAVSFATREVAQAERPADNLLDGFDHPVLSALLLTKLAQAGESGIELDLDTDDLTGPITADDRDLVTVVGNLVDNAFDAVSADAVPAERKRVRVRFAGRGSSGLVIEVSDDGPGIAEDALERVFDRGWSTKHDGVAASTAEGREVSTSPRGVGLSIVVQAVRRMHGAIDVQGSGEELMEDAEAADLPAPLRGAMFTVWVPGASPPQEAEPEAAEAEAAGPAGAAEASGSAGVGSEAAGPGGPREADRPGPEQSF</sequence>
<dbReference type="EC" id="2.7.13.3" evidence="2"/>
<gene>
    <name evidence="10" type="ORF">GCM10009823_25590</name>
</gene>
<evidence type="ECO:0000259" key="9">
    <source>
        <dbReference type="PROSITE" id="PS50109"/>
    </source>
</evidence>
<dbReference type="PRINTS" id="PR00344">
    <property type="entry name" value="BCTRLSENSOR"/>
</dbReference>
<keyword evidence="6" id="KW-0902">Two-component regulatory system</keyword>
<dbReference type="Proteomes" id="UP001500984">
    <property type="component" value="Unassembled WGS sequence"/>
</dbReference>
<protein>
    <recommendedName>
        <fullName evidence="2">histidine kinase</fullName>
        <ecNumber evidence="2">2.7.13.3</ecNumber>
    </recommendedName>
</protein>
<reference evidence="10 11" key="1">
    <citation type="journal article" date="2019" name="Int. J. Syst. Evol. Microbiol.">
        <title>The Global Catalogue of Microorganisms (GCM) 10K type strain sequencing project: providing services to taxonomists for standard genome sequencing and annotation.</title>
        <authorList>
            <consortium name="The Broad Institute Genomics Platform"/>
            <consortium name="The Broad Institute Genome Sequencing Center for Infectious Disease"/>
            <person name="Wu L."/>
            <person name="Ma J."/>
        </authorList>
    </citation>
    <scope>NUCLEOTIDE SEQUENCE [LARGE SCALE GENOMIC DNA]</scope>
    <source>
        <strain evidence="10 11">JCM 15900</strain>
    </source>
</reference>
<keyword evidence="8" id="KW-0472">Membrane</keyword>
<dbReference type="Gene3D" id="3.30.565.10">
    <property type="entry name" value="Histidine kinase-like ATPase, C-terminal domain"/>
    <property type="match status" value="1"/>
</dbReference>
<dbReference type="PANTHER" id="PTHR43547:SF10">
    <property type="entry name" value="SENSOR HISTIDINE KINASE DCUS"/>
    <property type="match status" value="1"/>
</dbReference>
<dbReference type="InterPro" id="IPR000014">
    <property type="entry name" value="PAS"/>
</dbReference>
<keyword evidence="11" id="KW-1185">Reference proteome</keyword>
<dbReference type="SUPFAM" id="SSF55890">
    <property type="entry name" value="Sporulation response regulatory protein Spo0B"/>
    <property type="match status" value="1"/>
</dbReference>
<keyword evidence="8" id="KW-0812">Transmembrane</keyword>
<feature type="compositionally biased region" description="Low complexity" evidence="7">
    <location>
        <begin position="645"/>
        <end position="667"/>
    </location>
</feature>
<dbReference type="InterPro" id="IPR005467">
    <property type="entry name" value="His_kinase_dom"/>
</dbReference>
<keyword evidence="3" id="KW-0597">Phosphoprotein</keyword>
<evidence type="ECO:0000256" key="5">
    <source>
        <dbReference type="ARBA" id="ARBA00022777"/>
    </source>
</evidence>
<keyword evidence="8" id="KW-1133">Transmembrane helix</keyword>
<dbReference type="SUPFAM" id="SSF55874">
    <property type="entry name" value="ATPase domain of HSP90 chaperone/DNA topoisomerase II/histidine kinase"/>
    <property type="match status" value="1"/>
</dbReference>
<organism evidence="10 11">
    <name type="scientific">Brevibacterium salitolerans</name>
    <dbReference type="NCBI Taxonomy" id="1403566"/>
    <lineage>
        <taxon>Bacteria</taxon>
        <taxon>Bacillati</taxon>
        <taxon>Actinomycetota</taxon>
        <taxon>Actinomycetes</taxon>
        <taxon>Micrococcales</taxon>
        <taxon>Brevibacteriaceae</taxon>
        <taxon>Brevibacterium</taxon>
    </lineage>
</organism>
<evidence type="ECO:0000256" key="3">
    <source>
        <dbReference type="ARBA" id="ARBA00022553"/>
    </source>
</evidence>
<dbReference type="Gene3D" id="3.30.450.20">
    <property type="entry name" value="PAS domain"/>
    <property type="match status" value="1"/>
</dbReference>
<feature type="transmembrane region" description="Helical" evidence="8">
    <location>
        <begin position="40"/>
        <end position="63"/>
    </location>
</feature>
<dbReference type="Pfam" id="PF13188">
    <property type="entry name" value="PAS_8"/>
    <property type="match status" value="1"/>
</dbReference>
<dbReference type="RefSeq" id="WP_291791789.1">
    <property type="nucleotide sequence ID" value="NZ_BAAAPZ010000012.1"/>
</dbReference>
<dbReference type="SMART" id="SM00387">
    <property type="entry name" value="HATPase_c"/>
    <property type="match status" value="1"/>
</dbReference>
<dbReference type="EMBL" id="BAAAPZ010000012">
    <property type="protein sequence ID" value="GAA2102242.1"/>
    <property type="molecule type" value="Genomic_DNA"/>
</dbReference>
<dbReference type="InterPro" id="IPR016120">
    <property type="entry name" value="Sig_transdc_His_kin_SpoOB"/>
</dbReference>
<evidence type="ECO:0000256" key="4">
    <source>
        <dbReference type="ARBA" id="ARBA00022679"/>
    </source>
</evidence>
<dbReference type="InterPro" id="IPR004358">
    <property type="entry name" value="Sig_transdc_His_kin-like_C"/>
</dbReference>
<evidence type="ECO:0000256" key="2">
    <source>
        <dbReference type="ARBA" id="ARBA00012438"/>
    </source>
</evidence>
<evidence type="ECO:0000313" key="10">
    <source>
        <dbReference type="EMBL" id="GAA2102242.1"/>
    </source>
</evidence>
<evidence type="ECO:0000256" key="7">
    <source>
        <dbReference type="SAM" id="MobiDB-lite"/>
    </source>
</evidence>
<evidence type="ECO:0000313" key="11">
    <source>
        <dbReference type="Proteomes" id="UP001500984"/>
    </source>
</evidence>
<proteinExistence type="predicted"/>
<feature type="compositionally biased region" description="Basic and acidic residues" evidence="7">
    <location>
        <begin position="673"/>
        <end position="684"/>
    </location>
</feature>
<dbReference type="InterPro" id="IPR003594">
    <property type="entry name" value="HATPase_dom"/>
</dbReference>
<comment type="caution">
    <text evidence="10">The sequence shown here is derived from an EMBL/GenBank/DDBJ whole genome shotgun (WGS) entry which is preliminary data.</text>
</comment>
<feature type="compositionally biased region" description="Low complexity" evidence="7">
    <location>
        <begin position="166"/>
        <end position="175"/>
    </location>
</feature>
<keyword evidence="5" id="KW-0418">Kinase</keyword>
<dbReference type="PANTHER" id="PTHR43547">
    <property type="entry name" value="TWO-COMPONENT HISTIDINE KINASE"/>
    <property type="match status" value="1"/>
</dbReference>
<feature type="domain" description="Histidine kinase" evidence="9">
    <location>
        <begin position="408"/>
        <end position="633"/>
    </location>
</feature>
<dbReference type="PROSITE" id="PS50109">
    <property type="entry name" value="HIS_KIN"/>
    <property type="match status" value="1"/>
</dbReference>
<feature type="region of interest" description="Disordered" evidence="7">
    <location>
        <begin position="156"/>
        <end position="175"/>
    </location>
</feature>
<evidence type="ECO:0000256" key="6">
    <source>
        <dbReference type="ARBA" id="ARBA00023012"/>
    </source>
</evidence>
<evidence type="ECO:0000256" key="1">
    <source>
        <dbReference type="ARBA" id="ARBA00000085"/>
    </source>
</evidence>
<keyword evidence="4" id="KW-0808">Transferase</keyword>
<name>A0ABN2X0D7_9MICO</name>
<comment type="catalytic activity">
    <reaction evidence="1">
        <text>ATP + protein L-histidine = ADP + protein N-phospho-L-histidine.</text>
        <dbReference type="EC" id="2.7.13.3"/>
    </reaction>
</comment>
<feature type="region of interest" description="Disordered" evidence="7">
    <location>
        <begin position="630"/>
        <end position="684"/>
    </location>
</feature>
<accession>A0ABN2X0D7</accession>
<dbReference type="InterPro" id="IPR036890">
    <property type="entry name" value="HATPase_C_sf"/>
</dbReference>
<evidence type="ECO:0000256" key="8">
    <source>
        <dbReference type="SAM" id="Phobius"/>
    </source>
</evidence>
<dbReference type="Pfam" id="PF02518">
    <property type="entry name" value="HATPase_c"/>
    <property type="match status" value="1"/>
</dbReference>